<keyword evidence="8" id="KW-1185">Reference proteome</keyword>
<keyword evidence="2" id="KW-0597">Phosphoprotein</keyword>
<evidence type="ECO:0000259" key="6">
    <source>
        <dbReference type="PROSITE" id="PS50075"/>
    </source>
</evidence>
<evidence type="ECO:0000256" key="2">
    <source>
        <dbReference type="ARBA" id="ARBA00022553"/>
    </source>
</evidence>
<dbReference type="InterPro" id="IPR020806">
    <property type="entry name" value="PKS_PP-bd"/>
</dbReference>
<organism evidence="7 8">
    <name type="scientific">Streptomyces violaceusniger</name>
    <dbReference type="NCBI Taxonomy" id="68280"/>
    <lineage>
        <taxon>Bacteria</taxon>
        <taxon>Bacillati</taxon>
        <taxon>Actinomycetota</taxon>
        <taxon>Actinomycetes</taxon>
        <taxon>Kitasatosporales</taxon>
        <taxon>Streptomycetaceae</taxon>
        <taxon>Streptomyces</taxon>
        <taxon>Streptomyces violaceusniger group</taxon>
    </lineage>
</organism>
<dbReference type="SMART" id="SM00823">
    <property type="entry name" value="PKS_PP"/>
    <property type="match status" value="1"/>
</dbReference>
<dbReference type="GO" id="GO:0004312">
    <property type="term" value="F:fatty acid synthase activity"/>
    <property type="evidence" value="ECO:0007669"/>
    <property type="project" value="TreeGrafter"/>
</dbReference>
<dbReference type="PROSITE" id="PS00012">
    <property type="entry name" value="PHOSPHOPANTETHEINE"/>
    <property type="match status" value="1"/>
</dbReference>
<dbReference type="PANTHER" id="PTHR43775:SF51">
    <property type="entry name" value="INACTIVE PHENOLPHTHIOCEROL SYNTHESIS POLYKETIDE SYNTHASE TYPE I PKS1-RELATED"/>
    <property type="match status" value="1"/>
</dbReference>
<proteinExistence type="predicted"/>
<dbReference type="Pfam" id="PF00550">
    <property type="entry name" value="PP-binding"/>
    <property type="match status" value="1"/>
</dbReference>
<dbReference type="InterPro" id="IPR050091">
    <property type="entry name" value="PKS_NRPS_Biosynth_Enz"/>
</dbReference>
<dbReference type="SUPFAM" id="SSF47336">
    <property type="entry name" value="ACP-like"/>
    <property type="match status" value="1"/>
</dbReference>
<name>A0A4D4KYP7_STRVO</name>
<sequence length="178" mass="19001">MRLLDTALATPRPHLVPLTLDLAALQKNTSPHTLPPLLRSLIRGHHRPTAHTTARPEDDAPSLAQQLAALDPSGQHQRLTELVRAEAAAVLGHATPDAVGPDDALFEIGFDSLTAVELRNRLNAATGLQLAAAMLFDYPTPSMAAEHLQDQLALEAPATDSPVAARKAAEDDDQSTER</sequence>
<reference evidence="7 8" key="1">
    <citation type="journal article" date="2020" name="Int. J. Syst. Evol. Microbiol.">
        <title>Reclassification of Streptomyces castelarensis and Streptomyces sporoclivatus as later heterotypic synonyms of Streptomyces antimycoticus.</title>
        <authorList>
            <person name="Komaki H."/>
            <person name="Tamura T."/>
        </authorList>
    </citation>
    <scope>NUCLEOTIDE SEQUENCE [LARGE SCALE GENOMIC DNA]</scope>
    <source>
        <strain evidence="7 8">NBRC 13459</strain>
    </source>
</reference>
<dbReference type="EMBL" id="BJHW01000001">
    <property type="protein sequence ID" value="GDY51458.1"/>
    <property type="molecule type" value="Genomic_DNA"/>
</dbReference>
<dbReference type="GO" id="GO:0017000">
    <property type="term" value="P:antibiotic biosynthetic process"/>
    <property type="evidence" value="ECO:0007669"/>
    <property type="project" value="UniProtKB-ARBA"/>
</dbReference>
<dbReference type="InterPro" id="IPR036736">
    <property type="entry name" value="ACP-like_sf"/>
</dbReference>
<dbReference type="GO" id="GO:0006633">
    <property type="term" value="P:fatty acid biosynthetic process"/>
    <property type="evidence" value="ECO:0007669"/>
    <property type="project" value="TreeGrafter"/>
</dbReference>
<dbReference type="InterPro" id="IPR006162">
    <property type="entry name" value="Ppantetheine_attach_site"/>
</dbReference>
<feature type="domain" description="Carrier" evidence="6">
    <location>
        <begin position="77"/>
        <end position="152"/>
    </location>
</feature>
<dbReference type="Gene3D" id="1.10.1200.10">
    <property type="entry name" value="ACP-like"/>
    <property type="match status" value="1"/>
</dbReference>
<dbReference type="AlphaFoldDB" id="A0A4D4KYP7"/>
<keyword evidence="4" id="KW-0511">Multifunctional enzyme</keyword>
<evidence type="ECO:0000256" key="3">
    <source>
        <dbReference type="ARBA" id="ARBA00022679"/>
    </source>
</evidence>
<dbReference type="PANTHER" id="PTHR43775">
    <property type="entry name" value="FATTY ACID SYNTHASE"/>
    <property type="match status" value="1"/>
</dbReference>
<evidence type="ECO:0000313" key="7">
    <source>
        <dbReference type="EMBL" id="GDY51458.1"/>
    </source>
</evidence>
<evidence type="ECO:0000313" key="8">
    <source>
        <dbReference type="Proteomes" id="UP000301309"/>
    </source>
</evidence>
<dbReference type="Proteomes" id="UP000301309">
    <property type="component" value="Unassembled WGS sequence"/>
</dbReference>
<evidence type="ECO:0000256" key="1">
    <source>
        <dbReference type="ARBA" id="ARBA00022450"/>
    </source>
</evidence>
<dbReference type="SMART" id="SM01294">
    <property type="entry name" value="PKS_PP_betabranch"/>
    <property type="match status" value="1"/>
</dbReference>
<dbReference type="PROSITE" id="PS50075">
    <property type="entry name" value="CARRIER"/>
    <property type="match status" value="1"/>
</dbReference>
<feature type="region of interest" description="Disordered" evidence="5">
    <location>
        <begin position="153"/>
        <end position="178"/>
    </location>
</feature>
<dbReference type="InterPro" id="IPR009081">
    <property type="entry name" value="PP-bd_ACP"/>
</dbReference>
<dbReference type="FunFam" id="1.10.1200.10:FF:000007">
    <property type="entry name" value="Probable polyketide synthase pks17"/>
    <property type="match status" value="1"/>
</dbReference>
<keyword evidence="3" id="KW-0808">Transferase</keyword>
<keyword evidence="1" id="KW-0596">Phosphopantetheine</keyword>
<evidence type="ECO:0000256" key="4">
    <source>
        <dbReference type="ARBA" id="ARBA00023268"/>
    </source>
</evidence>
<protein>
    <recommendedName>
        <fullName evidence="6">Carrier domain-containing protein</fullName>
    </recommendedName>
</protein>
<gene>
    <name evidence="7" type="ORF">SVIO_020810</name>
</gene>
<evidence type="ECO:0000256" key="5">
    <source>
        <dbReference type="SAM" id="MobiDB-lite"/>
    </source>
</evidence>
<accession>A0A4D4KYP7</accession>
<comment type="caution">
    <text evidence="7">The sequence shown here is derived from an EMBL/GenBank/DDBJ whole genome shotgun (WGS) entry which is preliminary data.</text>
</comment>
<dbReference type="GO" id="GO:0031177">
    <property type="term" value="F:phosphopantetheine binding"/>
    <property type="evidence" value="ECO:0007669"/>
    <property type="project" value="InterPro"/>
</dbReference>